<dbReference type="PATRIC" id="fig|1225564.3.peg.5064"/>
<feature type="transmembrane region" description="Helical" evidence="1">
    <location>
        <begin position="85"/>
        <end position="105"/>
    </location>
</feature>
<dbReference type="InterPro" id="IPR043128">
    <property type="entry name" value="Rev_trsase/Diguanyl_cyclase"/>
</dbReference>
<evidence type="ECO:0000259" key="2">
    <source>
        <dbReference type="PROSITE" id="PS50887"/>
    </source>
</evidence>
<keyword evidence="1" id="KW-1133">Transmembrane helix</keyword>
<dbReference type="CDD" id="cd01949">
    <property type="entry name" value="GGDEF"/>
    <property type="match status" value="1"/>
</dbReference>
<dbReference type="EMBL" id="LCYG01000051">
    <property type="protein sequence ID" value="KLK91666.1"/>
    <property type="molecule type" value="Genomic_DNA"/>
</dbReference>
<feature type="transmembrane region" description="Helical" evidence="1">
    <location>
        <begin position="143"/>
        <end position="161"/>
    </location>
</feature>
<evidence type="ECO:0000313" key="4">
    <source>
        <dbReference type="Proteomes" id="UP000035489"/>
    </source>
</evidence>
<reference evidence="3 4" key="1">
    <citation type="submission" date="2015-05" db="EMBL/GenBank/DDBJ databases">
        <title>Draft genome sequence of Microvirga vignae strain BR3299, a novel nitrogen fixing bacteria isolated from Brazil semi-aired region.</title>
        <authorList>
            <person name="Zilli J.E."/>
            <person name="Passos S.R."/>
            <person name="Leite J."/>
            <person name="Baldani J.I."/>
            <person name="Xavier G.R."/>
            <person name="Rumjaneck N.G."/>
            <person name="Simoes-Araujo J.L."/>
        </authorList>
    </citation>
    <scope>NUCLEOTIDE SEQUENCE [LARGE SCALE GENOMIC DNA]</scope>
    <source>
        <strain evidence="3 4">BR3299</strain>
    </source>
</reference>
<dbReference type="RefSeq" id="WP_047190575.1">
    <property type="nucleotide sequence ID" value="NZ_LCYG01000051.1"/>
</dbReference>
<proteinExistence type="predicted"/>
<keyword evidence="1" id="KW-0812">Transmembrane</keyword>
<protein>
    <recommendedName>
        <fullName evidence="2">GGDEF domain-containing protein</fullName>
    </recommendedName>
</protein>
<feature type="transmembrane region" description="Helical" evidence="1">
    <location>
        <begin position="48"/>
        <end position="73"/>
    </location>
</feature>
<dbReference type="PANTHER" id="PTHR46663:SF2">
    <property type="entry name" value="GGDEF DOMAIN-CONTAINING PROTEIN"/>
    <property type="match status" value="1"/>
</dbReference>
<evidence type="ECO:0000313" key="3">
    <source>
        <dbReference type="EMBL" id="KLK91666.1"/>
    </source>
</evidence>
<feature type="transmembrane region" description="Helical" evidence="1">
    <location>
        <begin position="16"/>
        <end position="36"/>
    </location>
</feature>
<dbReference type="AlphaFoldDB" id="A0A0H1R9W6"/>
<dbReference type="Gene3D" id="3.30.70.270">
    <property type="match status" value="1"/>
</dbReference>
<gene>
    <name evidence="3" type="ORF">AA309_18925</name>
</gene>
<dbReference type="Proteomes" id="UP000035489">
    <property type="component" value="Unassembled WGS sequence"/>
</dbReference>
<organism evidence="3 4">
    <name type="scientific">Microvirga vignae</name>
    <dbReference type="NCBI Taxonomy" id="1225564"/>
    <lineage>
        <taxon>Bacteria</taxon>
        <taxon>Pseudomonadati</taxon>
        <taxon>Pseudomonadota</taxon>
        <taxon>Alphaproteobacteria</taxon>
        <taxon>Hyphomicrobiales</taxon>
        <taxon>Methylobacteriaceae</taxon>
        <taxon>Microvirga</taxon>
    </lineage>
</organism>
<evidence type="ECO:0000256" key="1">
    <source>
        <dbReference type="SAM" id="Phobius"/>
    </source>
</evidence>
<dbReference type="SUPFAM" id="SSF55073">
    <property type="entry name" value="Nucleotide cyclase"/>
    <property type="match status" value="1"/>
</dbReference>
<dbReference type="PANTHER" id="PTHR46663">
    <property type="entry name" value="DIGUANYLATE CYCLASE DGCT-RELATED"/>
    <property type="match status" value="1"/>
</dbReference>
<dbReference type="Pfam" id="PF00990">
    <property type="entry name" value="GGDEF"/>
    <property type="match status" value="1"/>
</dbReference>
<feature type="transmembrane region" description="Helical" evidence="1">
    <location>
        <begin position="117"/>
        <end position="136"/>
    </location>
</feature>
<feature type="transmembrane region" description="Helical" evidence="1">
    <location>
        <begin position="167"/>
        <end position="186"/>
    </location>
</feature>
<name>A0A0H1R9W6_9HYPH</name>
<feature type="domain" description="GGDEF" evidence="2">
    <location>
        <begin position="233"/>
        <end position="366"/>
    </location>
</feature>
<dbReference type="OrthoDB" id="315417at2"/>
<dbReference type="InterPro" id="IPR052163">
    <property type="entry name" value="DGC-Regulatory_Protein"/>
</dbReference>
<keyword evidence="1" id="KW-0472">Membrane</keyword>
<dbReference type="NCBIfam" id="TIGR00254">
    <property type="entry name" value="GGDEF"/>
    <property type="match status" value="1"/>
</dbReference>
<dbReference type="PROSITE" id="PS50887">
    <property type="entry name" value="GGDEF"/>
    <property type="match status" value="1"/>
</dbReference>
<keyword evidence="4" id="KW-1185">Reference proteome</keyword>
<dbReference type="SMART" id="SM00267">
    <property type="entry name" value="GGDEF"/>
    <property type="match status" value="1"/>
</dbReference>
<comment type="caution">
    <text evidence="3">The sequence shown here is derived from an EMBL/GenBank/DDBJ whole genome shotgun (WGS) entry which is preliminary data.</text>
</comment>
<accession>A0A0H1R9W6</accession>
<sequence>MPPSYTNSDEEIEQTLIGLMYTALPSIIIVVTGYALAGSMAAVRTNDLLTYVILAAGLSIGLYRIAVIVAYHLVLRCHGTLNHKVWEALYGLGGFIFSICVGSLTSRTLIVGDVESQLLTVTTAIAYSTGMIIRVAVRPKIAVAQLSLMHIPVICIGFWFFSPTSVALSFLHILFLTAGVQLIYYIHDTLAARLRAERELAALARHDYLTGLPNRAFLEHHLTELLSRSSSPDPIVLMTIDLDGFKQVNDRMGHLAGDEVLRQTASTLKETVGPERFVARLGGDEFVVVAKADAALGDPEHLADQIIAAVSKPIKIDGEFVSVGASVGLAEFDRSMSSVIDLIGAADSALYAAKAAGKSTTRRHMTVGLAPLLCRAV</sequence>
<dbReference type="STRING" id="1225564.AA309_18925"/>
<dbReference type="InterPro" id="IPR000160">
    <property type="entry name" value="GGDEF_dom"/>
</dbReference>
<dbReference type="InterPro" id="IPR029787">
    <property type="entry name" value="Nucleotide_cyclase"/>
</dbReference>